<dbReference type="PANTHER" id="PTHR13547">
    <property type="match status" value="1"/>
</dbReference>
<evidence type="ECO:0000256" key="7">
    <source>
        <dbReference type="ARBA" id="ARBA00022722"/>
    </source>
</evidence>
<dbReference type="InterPro" id="IPR031595">
    <property type="entry name" value="PRORP_C"/>
</dbReference>
<evidence type="ECO:0000256" key="8">
    <source>
        <dbReference type="ARBA" id="ARBA00022723"/>
    </source>
</evidence>
<evidence type="ECO:0000256" key="4">
    <source>
        <dbReference type="ARBA" id="ARBA00007626"/>
    </source>
</evidence>
<accession>A0A9Q1CIL7</accession>
<reference evidence="17" key="1">
    <citation type="submission" date="2021-10" db="EMBL/GenBank/DDBJ databases">
        <title>Tropical sea cucumber genome reveals ecological adaptation and Cuvierian tubules defense mechanism.</title>
        <authorList>
            <person name="Chen T."/>
        </authorList>
    </citation>
    <scope>NUCLEOTIDE SEQUENCE</scope>
    <source>
        <strain evidence="17">Nanhai2018</strain>
        <tissue evidence="17">Muscle</tissue>
    </source>
</reference>
<evidence type="ECO:0000256" key="12">
    <source>
        <dbReference type="ARBA" id="ARBA00022946"/>
    </source>
</evidence>
<organism evidence="17 18">
    <name type="scientific">Holothuria leucospilota</name>
    <name type="common">Black long sea cucumber</name>
    <name type="synonym">Mertensiothuria leucospilota</name>
    <dbReference type="NCBI Taxonomy" id="206669"/>
    <lineage>
        <taxon>Eukaryota</taxon>
        <taxon>Metazoa</taxon>
        <taxon>Echinodermata</taxon>
        <taxon>Eleutherozoa</taxon>
        <taxon>Echinozoa</taxon>
        <taxon>Holothuroidea</taxon>
        <taxon>Aspidochirotacea</taxon>
        <taxon>Aspidochirotida</taxon>
        <taxon>Holothuriidae</taxon>
        <taxon>Holothuria</taxon>
    </lineage>
</organism>
<keyword evidence="18" id="KW-1185">Reference proteome</keyword>
<evidence type="ECO:0000256" key="9">
    <source>
        <dbReference type="ARBA" id="ARBA00022801"/>
    </source>
</evidence>
<dbReference type="Gene3D" id="3.40.50.11980">
    <property type="match status" value="1"/>
</dbReference>
<evidence type="ECO:0000256" key="2">
    <source>
        <dbReference type="ARBA" id="ARBA00001946"/>
    </source>
</evidence>
<dbReference type="OrthoDB" id="46913at2759"/>
<comment type="caution">
    <text evidence="17">The sequence shown here is derived from an EMBL/GenBank/DDBJ whole genome shotgun (WGS) entry which is preliminary data.</text>
</comment>
<dbReference type="Gene3D" id="1.25.40.10">
    <property type="entry name" value="Tetratricopeptide repeat domain"/>
    <property type="match status" value="1"/>
</dbReference>
<keyword evidence="11" id="KW-0460">Magnesium</keyword>
<keyword evidence="6" id="KW-0819">tRNA processing</keyword>
<dbReference type="GO" id="GO:0004526">
    <property type="term" value="F:ribonuclease P activity"/>
    <property type="evidence" value="ECO:0007669"/>
    <property type="project" value="UniProtKB-EC"/>
</dbReference>
<comment type="subcellular location">
    <subcellularLocation>
        <location evidence="3">Mitochondrion</location>
    </subcellularLocation>
</comment>
<keyword evidence="12" id="KW-0809">Transit peptide</keyword>
<comment type="similarity">
    <text evidence="4">Belongs to the PPR family. P subfamily.</text>
</comment>
<evidence type="ECO:0000313" key="18">
    <source>
        <dbReference type="Proteomes" id="UP001152320"/>
    </source>
</evidence>
<dbReference type="PANTHER" id="PTHR13547:SF1">
    <property type="entry name" value="MITOCHONDRIAL RIBONUCLEASE P CATALYTIC SUBUNIT"/>
    <property type="match status" value="1"/>
</dbReference>
<evidence type="ECO:0000256" key="3">
    <source>
        <dbReference type="ARBA" id="ARBA00004173"/>
    </source>
</evidence>
<sequence>MSRVLFSSVAMAGCFTKTLQKCIAGRHVRSFAVPQRRLSLGFEVFSYAEVGEYQSFKDCRQLFRKPQALFLHGLVSRKYHLGIPYQKKVDIHQNPVSNGVMNLEEWEGLKRNWNKEFRHKDFNTYLASVVVAYMKEDNYSLAKSILEKAKQEEPNLPAALFDYYCHLCFKCCDKEGLNWCLDIVKENQSKLDEGNVRSLMNGLCQGDNWKVNGLKLLEIAIDEAITLTPRVYEPLLVAASKHNDSKLIIKLLSEMVGKDLIPSRDACISIFSTLTCGSNENAVNSDFEKIIFNLLNFFKIKRHYMSKEEIFALKNWFERNKSASWKTSLTRISPDGKCKSCGHTLDKMTLTSKEFKTLRDQVTEKVIYGEDIFQKTRPDEFEAFTHFVKEGGPYDIVVDGLNVARLIQKRHPSRMLRQVIVYLVQVCGYKCLVLGRRHMLSGSGTWQPKYMNAVTDLADCFFTENISQDDPFMLYATLHSGPRCMYMTRDMLRDHKALLDPEVHLSFIKWQRTHQMSPVNFIDGKLICKPIRKHDTVVQSSGDTWHIPYDDDQSPRYSYQVPIDWLCARKT</sequence>
<dbReference type="EC" id="3.1.26.5" evidence="5"/>
<evidence type="ECO:0000256" key="5">
    <source>
        <dbReference type="ARBA" id="ARBA00012179"/>
    </source>
</evidence>
<evidence type="ECO:0000256" key="15">
    <source>
        <dbReference type="ARBA" id="ARBA00044559"/>
    </source>
</evidence>
<keyword evidence="7" id="KW-0540">Nuclease</keyword>
<dbReference type="InterPro" id="IPR033495">
    <property type="entry name" value="MRPP3_PIN_dom"/>
</dbReference>
<gene>
    <name evidence="17" type="ORF">HOLleu_08681</name>
</gene>
<dbReference type="GO" id="GO:0030678">
    <property type="term" value="C:mitochondrial ribonuclease P complex"/>
    <property type="evidence" value="ECO:0007669"/>
    <property type="project" value="TreeGrafter"/>
</dbReference>
<feature type="domain" description="PRORP" evidence="16">
    <location>
        <begin position="333"/>
        <end position="567"/>
    </location>
</feature>
<dbReference type="GO" id="GO:0001682">
    <property type="term" value="P:tRNA 5'-leader removal"/>
    <property type="evidence" value="ECO:0007669"/>
    <property type="project" value="TreeGrafter"/>
</dbReference>
<proteinExistence type="inferred from homology"/>
<keyword evidence="8" id="KW-0479">Metal-binding</keyword>
<evidence type="ECO:0000259" key="16">
    <source>
        <dbReference type="Pfam" id="PF16953"/>
    </source>
</evidence>
<name>A0A9Q1CIL7_HOLLE</name>
<dbReference type="EMBL" id="JAIZAY010000003">
    <property type="protein sequence ID" value="KAJ8045636.1"/>
    <property type="molecule type" value="Genomic_DNA"/>
</dbReference>
<dbReference type="GO" id="GO:0046872">
    <property type="term" value="F:metal ion binding"/>
    <property type="evidence" value="ECO:0007669"/>
    <property type="project" value="UniProtKB-KW"/>
</dbReference>
<evidence type="ECO:0000256" key="11">
    <source>
        <dbReference type="ARBA" id="ARBA00022842"/>
    </source>
</evidence>
<evidence type="ECO:0000313" key="17">
    <source>
        <dbReference type="EMBL" id="KAJ8045636.1"/>
    </source>
</evidence>
<comment type="cofactor">
    <cofactor evidence="2">
        <name>Mg(2+)</name>
        <dbReference type="ChEBI" id="CHEBI:18420"/>
    </cofactor>
</comment>
<dbReference type="CDD" id="cd18718">
    <property type="entry name" value="PIN_PRORP"/>
    <property type="match status" value="1"/>
</dbReference>
<keyword evidence="13" id="KW-0496">Mitochondrion</keyword>
<evidence type="ECO:0000256" key="14">
    <source>
        <dbReference type="ARBA" id="ARBA00044536"/>
    </source>
</evidence>
<comment type="catalytic activity">
    <reaction evidence="1">
        <text>Endonucleolytic cleavage of RNA, removing 5'-extranucleotides from tRNA precursor.</text>
        <dbReference type="EC" id="3.1.26.5"/>
    </reaction>
</comment>
<dbReference type="InterPro" id="IPR011990">
    <property type="entry name" value="TPR-like_helical_dom_sf"/>
</dbReference>
<keyword evidence="10" id="KW-0862">Zinc</keyword>
<evidence type="ECO:0000256" key="13">
    <source>
        <dbReference type="ARBA" id="ARBA00023128"/>
    </source>
</evidence>
<keyword evidence="9" id="KW-0378">Hydrolase</keyword>
<protein>
    <recommendedName>
        <fullName evidence="14">Mitochondrial ribonuclease P catalytic subunit</fullName>
        <ecNumber evidence="5">3.1.26.5</ecNumber>
    </recommendedName>
    <alternativeName>
        <fullName evidence="15">Mitochondrial ribonuclease P protein 3</fullName>
    </alternativeName>
</protein>
<dbReference type="Proteomes" id="UP001152320">
    <property type="component" value="Chromosome 3"/>
</dbReference>
<evidence type="ECO:0000256" key="1">
    <source>
        <dbReference type="ARBA" id="ARBA00000928"/>
    </source>
</evidence>
<dbReference type="Pfam" id="PF16953">
    <property type="entry name" value="PRORP"/>
    <property type="match status" value="1"/>
</dbReference>
<evidence type="ECO:0000256" key="6">
    <source>
        <dbReference type="ARBA" id="ARBA00022694"/>
    </source>
</evidence>
<evidence type="ECO:0000256" key="10">
    <source>
        <dbReference type="ARBA" id="ARBA00022833"/>
    </source>
</evidence>
<dbReference type="GO" id="GO:0097745">
    <property type="term" value="P:mitochondrial tRNA 5'-end processing"/>
    <property type="evidence" value="ECO:0007669"/>
    <property type="project" value="TreeGrafter"/>
</dbReference>
<dbReference type="AlphaFoldDB" id="A0A9Q1CIL7"/>